<protein>
    <submittedName>
        <fullName evidence="1">Uncharacterized protein</fullName>
    </submittedName>
</protein>
<sequence>MKITKGQHLHVDHERKGKFLGIATRDFDTENEEFYPIASAQGEPIEDRAVGYEWLKGEEVPCRKSLCSISLCQ</sequence>
<evidence type="ECO:0000313" key="1">
    <source>
        <dbReference type="EMBL" id="KKK57181.1"/>
    </source>
</evidence>
<dbReference type="AlphaFoldDB" id="A0A0F8ZAS3"/>
<name>A0A0F8ZAS3_9ZZZZ</name>
<comment type="caution">
    <text evidence="1">The sequence shown here is derived from an EMBL/GenBank/DDBJ whole genome shotgun (WGS) entry which is preliminary data.</text>
</comment>
<reference evidence="1" key="1">
    <citation type="journal article" date="2015" name="Nature">
        <title>Complex archaea that bridge the gap between prokaryotes and eukaryotes.</title>
        <authorList>
            <person name="Spang A."/>
            <person name="Saw J.H."/>
            <person name="Jorgensen S.L."/>
            <person name="Zaremba-Niedzwiedzka K."/>
            <person name="Martijn J."/>
            <person name="Lind A.E."/>
            <person name="van Eijk R."/>
            <person name="Schleper C."/>
            <person name="Guy L."/>
            <person name="Ettema T.J."/>
        </authorList>
    </citation>
    <scope>NUCLEOTIDE SEQUENCE</scope>
</reference>
<proteinExistence type="predicted"/>
<accession>A0A0F8ZAS3</accession>
<dbReference type="EMBL" id="LAZR01064616">
    <property type="protein sequence ID" value="KKK57181.1"/>
    <property type="molecule type" value="Genomic_DNA"/>
</dbReference>
<organism evidence="1">
    <name type="scientific">marine sediment metagenome</name>
    <dbReference type="NCBI Taxonomy" id="412755"/>
    <lineage>
        <taxon>unclassified sequences</taxon>
        <taxon>metagenomes</taxon>
        <taxon>ecological metagenomes</taxon>
    </lineage>
</organism>
<gene>
    <name evidence="1" type="ORF">LCGC14_3057100</name>
</gene>